<proteinExistence type="predicted"/>
<feature type="compositionally biased region" description="Low complexity" evidence="1">
    <location>
        <begin position="24"/>
        <end position="39"/>
    </location>
</feature>
<sequence>MGLVGRFLLAKKPRAGAESRPDTSSQSSAPPSSPGANSGLRPLVATDEGTAESSLDELSWGLKELVGQASDHPGCVDIIAIHGLNGHREKTW</sequence>
<organism evidence="2 3">
    <name type="scientific">Xylaria arbuscula</name>
    <dbReference type="NCBI Taxonomy" id="114810"/>
    <lineage>
        <taxon>Eukaryota</taxon>
        <taxon>Fungi</taxon>
        <taxon>Dikarya</taxon>
        <taxon>Ascomycota</taxon>
        <taxon>Pezizomycotina</taxon>
        <taxon>Sordariomycetes</taxon>
        <taxon>Xylariomycetidae</taxon>
        <taxon>Xylariales</taxon>
        <taxon>Xylariaceae</taxon>
        <taxon>Xylaria</taxon>
    </lineage>
</organism>
<accession>A0A9W8TII1</accession>
<dbReference type="EMBL" id="JANPWZ010001891">
    <property type="protein sequence ID" value="KAJ3562523.1"/>
    <property type="molecule type" value="Genomic_DNA"/>
</dbReference>
<evidence type="ECO:0000256" key="1">
    <source>
        <dbReference type="SAM" id="MobiDB-lite"/>
    </source>
</evidence>
<gene>
    <name evidence="2" type="ORF">NPX13_g8538</name>
</gene>
<feature type="region of interest" description="Disordered" evidence="1">
    <location>
        <begin position="10"/>
        <end position="52"/>
    </location>
</feature>
<evidence type="ECO:0000313" key="3">
    <source>
        <dbReference type="Proteomes" id="UP001148614"/>
    </source>
</evidence>
<protein>
    <submittedName>
        <fullName evidence="2">Uncharacterized protein</fullName>
    </submittedName>
</protein>
<name>A0A9W8TII1_9PEZI</name>
<keyword evidence="3" id="KW-1185">Reference proteome</keyword>
<reference evidence="2" key="1">
    <citation type="submission" date="2022-07" db="EMBL/GenBank/DDBJ databases">
        <title>Genome Sequence of Xylaria arbuscula.</title>
        <authorList>
            <person name="Buettner E."/>
        </authorList>
    </citation>
    <scope>NUCLEOTIDE SEQUENCE</scope>
    <source>
        <strain evidence="2">VT107</strain>
    </source>
</reference>
<dbReference type="AlphaFoldDB" id="A0A9W8TII1"/>
<comment type="caution">
    <text evidence="2">The sequence shown here is derived from an EMBL/GenBank/DDBJ whole genome shotgun (WGS) entry which is preliminary data.</text>
</comment>
<dbReference type="Proteomes" id="UP001148614">
    <property type="component" value="Unassembled WGS sequence"/>
</dbReference>
<evidence type="ECO:0000313" key="2">
    <source>
        <dbReference type="EMBL" id="KAJ3562523.1"/>
    </source>
</evidence>